<dbReference type="InterPro" id="IPR037151">
    <property type="entry name" value="AlkB-like_sf"/>
</dbReference>
<dbReference type="Gene3D" id="2.60.120.590">
    <property type="entry name" value="Alpha-ketoglutarate-dependent dioxygenase AlkB-like"/>
    <property type="match status" value="1"/>
</dbReference>
<dbReference type="InterPro" id="IPR005123">
    <property type="entry name" value="Oxoglu/Fe-dep_dioxygenase_dom"/>
</dbReference>
<dbReference type="GO" id="GO:0006307">
    <property type="term" value="P:DNA alkylation repair"/>
    <property type="evidence" value="ECO:0007669"/>
    <property type="project" value="InterPro"/>
</dbReference>
<accession>A0A481Z4B4</accession>
<organism evidence="2">
    <name type="scientific">Pithovirus LCPAC201</name>
    <dbReference type="NCBI Taxonomy" id="2506591"/>
    <lineage>
        <taxon>Viruses</taxon>
        <taxon>Pithoviruses</taxon>
    </lineage>
</organism>
<gene>
    <name evidence="2" type="ORF">LCPAC201_00050</name>
</gene>
<sequence length="199" mass="22820">MTEISPEIFLLTGKSQAKLWKKVFQDLANNLLKEVNFQQEVVIMMGKRHTLRRLTSYQGDEGMSYRYSGKTRPANPWTPCLLAIKTEVERITGQKYNFAVINYYPDGRSKLGWHSDDERDLVSESIIASVSFGAKRDFQVRIKPLEKGGKPGPIINIPLESGDLLTMEGDFQKELKHSVPARARVKDYRINITFRLISR</sequence>
<dbReference type="InterPro" id="IPR027450">
    <property type="entry name" value="AlkB-like"/>
</dbReference>
<protein>
    <submittedName>
        <fullName evidence="2">Alkylated DNA repair dioxygenase</fullName>
    </submittedName>
</protein>
<feature type="domain" description="Fe2OG dioxygenase" evidence="1">
    <location>
        <begin position="95"/>
        <end position="198"/>
    </location>
</feature>
<dbReference type="GO" id="GO:0051213">
    <property type="term" value="F:dioxygenase activity"/>
    <property type="evidence" value="ECO:0007669"/>
    <property type="project" value="UniProtKB-KW"/>
</dbReference>
<dbReference type="SUPFAM" id="SSF51197">
    <property type="entry name" value="Clavaminate synthase-like"/>
    <property type="match status" value="1"/>
</dbReference>
<proteinExistence type="predicted"/>
<dbReference type="PANTHER" id="PTHR31212">
    <property type="entry name" value="ALPHA-KETOGLUTARATE-DEPENDENT DIOXYGENASE ALKB HOMOLOG 3"/>
    <property type="match status" value="1"/>
</dbReference>
<dbReference type="PANTHER" id="PTHR31212:SF4">
    <property type="entry name" value="ALPHA-KETOGLUTARATE-DEPENDENT DIOXYGENASE ALKB HOMOLOG 3"/>
    <property type="match status" value="1"/>
</dbReference>
<evidence type="ECO:0000313" key="2">
    <source>
        <dbReference type="EMBL" id="QBK90704.1"/>
    </source>
</evidence>
<dbReference type="PROSITE" id="PS51471">
    <property type="entry name" value="FE2OG_OXY"/>
    <property type="match status" value="1"/>
</dbReference>
<dbReference type="EMBL" id="MK500498">
    <property type="protein sequence ID" value="QBK90704.1"/>
    <property type="molecule type" value="Genomic_DNA"/>
</dbReference>
<keyword evidence="2" id="KW-0223">Dioxygenase</keyword>
<dbReference type="InterPro" id="IPR032854">
    <property type="entry name" value="ALKBH3"/>
</dbReference>
<dbReference type="Pfam" id="PF13532">
    <property type="entry name" value="2OG-FeII_Oxy_2"/>
    <property type="match status" value="1"/>
</dbReference>
<evidence type="ECO:0000259" key="1">
    <source>
        <dbReference type="PROSITE" id="PS51471"/>
    </source>
</evidence>
<keyword evidence="2" id="KW-0560">Oxidoreductase</keyword>
<reference evidence="2" key="1">
    <citation type="journal article" date="2019" name="MBio">
        <title>Virus Genomes from Deep Sea Sediments Expand the Ocean Megavirome and Support Independent Origins of Viral Gigantism.</title>
        <authorList>
            <person name="Backstrom D."/>
            <person name="Yutin N."/>
            <person name="Jorgensen S.L."/>
            <person name="Dharamshi J."/>
            <person name="Homa F."/>
            <person name="Zaremba-Niedwiedzka K."/>
            <person name="Spang A."/>
            <person name="Wolf Y.I."/>
            <person name="Koonin E.V."/>
            <person name="Ettema T.J."/>
        </authorList>
    </citation>
    <scope>NUCLEOTIDE SEQUENCE</scope>
</reference>
<name>A0A481Z4B4_9VIRU</name>